<dbReference type="InterPro" id="IPR000571">
    <property type="entry name" value="Znf_CCCH"/>
</dbReference>
<feature type="compositionally biased region" description="Low complexity" evidence="2">
    <location>
        <begin position="94"/>
        <end position="113"/>
    </location>
</feature>
<organism evidence="4 5">
    <name type="scientific">Prorocentrum cordatum</name>
    <dbReference type="NCBI Taxonomy" id="2364126"/>
    <lineage>
        <taxon>Eukaryota</taxon>
        <taxon>Sar</taxon>
        <taxon>Alveolata</taxon>
        <taxon>Dinophyceae</taxon>
        <taxon>Prorocentrales</taxon>
        <taxon>Prorocentraceae</taxon>
        <taxon>Prorocentrum</taxon>
    </lineage>
</organism>
<evidence type="ECO:0000256" key="2">
    <source>
        <dbReference type="SAM" id="MobiDB-lite"/>
    </source>
</evidence>
<gene>
    <name evidence="4" type="ORF">PCOR1329_LOCUS63875</name>
</gene>
<dbReference type="Proteomes" id="UP001189429">
    <property type="component" value="Unassembled WGS sequence"/>
</dbReference>
<accession>A0ABN9W426</accession>
<feature type="compositionally biased region" description="Basic residues" evidence="2">
    <location>
        <begin position="310"/>
        <end position="327"/>
    </location>
</feature>
<proteinExistence type="predicted"/>
<feature type="domain" description="C3H1-type" evidence="3">
    <location>
        <begin position="234"/>
        <end position="263"/>
    </location>
</feature>
<evidence type="ECO:0000313" key="4">
    <source>
        <dbReference type="EMBL" id="CAK0880853.1"/>
    </source>
</evidence>
<evidence type="ECO:0000256" key="1">
    <source>
        <dbReference type="PROSITE-ProRule" id="PRU00723"/>
    </source>
</evidence>
<protein>
    <recommendedName>
        <fullName evidence="3">C3H1-type domain-containing protein</fullName>
    </recommendedName>
</protein>
<reference evidence="4" key="1">
    <citation type="submission" date="2023-10" db="EMBL/GenBank/DDBJ databases">
        <authorList>
            <person name="Chen Y."/>
            <person name="Shah S."/>
            <person name="Dougan E. K."/>
            <person name="Thang M."/>
            <person name="Chan C."/>
        </authorList>
    </citation>
    <scope>NUCLEOTIDE SEQUENCE [LARGE SCALE GENOMIC DNA]</scope>
</reference>
<feature type="region of interest" description="Disordered" evidence="2">
    <location>
        <begin position="87"/>
        <end position="116"/>
    </location>
</feature>
<feature type="zinc finger region" description="C3H1-type" evidence="1">
    <location>
        <begin position="234"/>
        <end position="263"/>
    </location>
</feature>
<feature type="region of interest" description="Disordered" evidence="2">
    <location>
        <begin position="205"/>
        <end position="233"/>
    </location>
</feature>
<name>A0ABN9W426_9DINO</name>
<evidence type="ECO:0000259" key="3">
    <source>
        <dbReference type="PROSITE" id="PS50103"/>
    </source>
</evidence>
<keyword evidence="5" id="KW-1185">Reference proteome</keyword>
<comment type="caution">
    <text evidence="4">The sequence shown here is derived from an EMBL/GenBank/DDBJ whole genome shotgun (WGS) entry which is preliminary data.</text>
</comment>
<sequence>MVLPMLRLPIVRRSGESPTPSDCGADGPVLCCSSSDMPPSDRGGGCSIAVRNTFVDVSPPLGDEQSEWELRGAQTCRARLLEAGRPPPLALAEGPDAAGSDAAGTGAHSAGGSPWAGPFGDSPVALARFGGAPPAEELVEVVLRVPLWVRAGHALASEAPGGLVADVAHEGGQIVLRLRIGAGRPGDVSLASPPAVAVAGAEACSPSASEGSSAPAPPRRPSGGGAPAARGAGERSLMVCRHWKNKGWCRLQDDTCMFQHPSHKRGVGRAAAGATPAPARQQQVVPSPATQPGAERAGLGFPTQLDPRSRSRCRPPSRRGFQRHSRRCSSCPRGPKRLRLRRRLRWTDRAWGLVELPRR</sequence>
<keyword evidence="1" id="KW-0862">Zinc</keyword>
<keyword evidence="1" id="KW-0479">Metal-binding</keyword>
<dbReference type="PROSITE" id="PS50103">
    <property type="entry name" value="ZF_C3H1"/>
    <property type="match status" value="1"/>
</dbReference>
<evidence type="ECO:0000313" key="5">
    <source>
        <dbReference type="Proteomes" id="UP001189429"/>
    </source>
</evidence>
<dbReference type="EMBL" id="CAUYUJ010018126">
    <property type="protein sequence ID" value="CAK0880853.1"/>
    <property type="molecule type" value="Genomic_DNA"/>
</dbReference>
<feature type="region of interest" description="Disordered" evidence="2">
    <location>
        <begin position="275"/>
        <end position="334"/>
    </location>
</feature>
<keyword evidence="1" id="KW-0863">Zinc-finger</keyword>
<feature type="compositionally biased region" description="Low complexity" evidence="2">
    <location>
        <begin position="205"/>
        <end position="214"/>
    </location>
</feature>